<protein>
    <submittedName>
        <fullName evidence="3">Translation initiation factor eIF 4e-like domain-containing protein</fullName>
    </submittedName>
</protein>
<dbReference type="GO" id="GO:0003743">
    <property type="term" value="F:translation initiation factor activity"/>
    <property type="evidence" value="ECO:0007669"/>
    <property type="project" value="UniProtKB-KW"/>
</dbReference>
<dbReference type="SUPFAM" id="SSF55418">
    <property type="entry name" value="eIF4e-like"/>
    <property type="match status" value="1"/>
</dbReference>
<dbReference type="InParanoid" id="A0A1Y2G062"/>
<reference evidence="3 4" key="1">
    <citation type="submission" date="2016-07" db="EMBL/GenBank/DDBJ databases">
        <title>Pervasive Adenine N6-methylation of Active Genes in Fungi.</title>
        <authorList>
            <consortium name="DOE Joint Genome Institute"/>
            <person name="Mondo S.J."/>
            <person name="Dannebaum R.O."/>
            <person name="Kuo R.C."/>
            <person name="Labutti K."/>
            <person name="Haridas S."/>
            <person name="Kuo A."/>
            <person name="Salamov A."/>
            <person name="Ahrendt S.R."/>
            <person name="Lipzen A."/>
            <person name="Sullivan W."/>
            <person name="Andreopoulos W.B."/>
            <person name="Clum A."/>
            <person name="Lindquist E."/>
            <person name="Daum C."/>
            <person name="Ramamoorthy G.K."/>
            <person name="Gryganskyi A."/>
            <person name="Culley D."/>
            <person name="Magnuson J.K."/>
            <person name="James T.Y."/>
            <person name="O'Malley M.A."/>
            <person name="Stajich J.E."/>
            <person name="Spatafora J.W."/>
            <person name="Visel A."/>
            <person name="Grigoriev I.V."/>
        </authorList>
    </citation>
    <scope>NUCLEOTIDE SEQUENCE [LARGE SCALE GENOMIC DNA]</scope>
    <source>
        <strain evidence="3 4">62-1032</strain>
    </source>
</reference>
<dbReference type="PANTHER" id="PTHR11960:SF73">
    <property type="entry name" value="TRANSLATION INITIATION FACTOR 4E, PUTATIVE-RELATED"/>
    <property type="match status" value="1"/>
</dbReference>
<keyword evidence="4" id="KW-1185">Reference proteome</keyword>
<proteinExistence type="inferred from homology"/>
<dbReference type="PANTHER" id="PTHR11960">
    <property type="entry name" value="EUKARYOTIC TRANSLATION INITIATION FACTOR 4E RELATED"/>
    <property type="match status" value="1"/>
</dbReference>
<feature type="compositionally biased region" description="Low complexity" evidence="2">
    <location>
        <begin position="296"/>
        <end position="315"/>
    </location>
</feature>
<organism evidence="3 4">
    <name type="scientific">Leucosporidium creatinivorum</name>
    <dbReference type="NCBI Taxonomy" id="106004"/>
    <lineage>
        <taxon>Eukaryota</taxon>
        <taxon>Fungi</taxon>
        <taxon>Dikarya</taxon>
        <taxon>Basidiomycota</taxon>
        <taxon>Pucciniomycotina</taxon>
        <taxon>Microbotryomycetes</taxon>
        <taxon>Leucosporidiales</taxon>
        <taxon>Leucosporidium</taxon>
    </lineage>
</organism>
<keyword evidence="1" id="KW-0694">RNA-binding</keyword>
<dbReference type="GO" id="GO:0016281">
    <property type="term" value="C:eukaryotic translation initiation factor 4F complex"/>
    <property type="evidence" value="ECO:0007669"/>
    <property type="project" value="TreeGrafter"/>
</dbReference>
<dbReference type="Pfam" id="PF01652">
    <property type="entry name" value="IF4E"/>
    <property type="match status" value="1"/>
</dbReference>
<dbReference type="GO" id="GO:0000340">
    <property type="term" value="F:RNA 7-methylguanosine cap binding"/>
    <property type="evidence" value="ECO:0007669"/>
    <property type="project" value="TreeGrafter"/>
</dbReference>
<evidence type="ECO:0000256" key="2">
    <source>
        <dbReference type="SAM" id="MobiDB-lite"/>
    </source>
</evidence>
<dbReference type="STRING" id="106004.A0A1Y2G062"/>
<dbReference type="AlphaFoldDB" id="A0A1Y2G062"/>
<sequence length="315" mass="34238">MPSAPRYPLEHRWTFYQQSPREVVANKKPAFQSHDRPAYESSLTELGEATSVESFARLFNPLKTPSKQEIGTSLYIFKDGIIPAWEHEANANGGKWSLLVKGDAALLDRSWLWLVLALVGEKLVEEAEICGAGAPAPPFPSSFATQLTCSFVTVLSIRPRDNRIQLWCRDKSRISQLNTLGRHVLNILELFFSTKGLHFEFFPHNAGSSSPSPVCFSINNPARPAKTTVELRRGSSFDGATSGLGALPEGVEGGLRIPKPSPLGFTVNSGSGWRKPAVELNEASVQAPSGGESDGRSTAGSTSRPTASTSRSAWW</sequence>
<comment type="similarity">
    <text evidence="1">Belongs to the eukaryotic initiation factor 4E family.</text>
</comment>
<evidence type="ECO:0000256" key="1">
    <source>
        <dbReference type="RuleBase" id="RU004374"/>
    </source>
</evidence>
<accession>A0A1Y2G062</accession>
<dbReference type="InterPro" id="IPR023398">
    <property type="entry name" value="TIF_eIF4e-like"/>
</dbReference>
<dbReference type="OrthoDB" id="590761at2759"/>
<dbReference type="Gene3D" id="3.30.760.10">
    <property type="entry name" value="RNA Cap, Translation Initiation Factor Eif4e"/>
    <property type="match status" value="1"/>
</dbReference>
<comment type="caution">
    <text evidence="3">The sequence shown here is derived from an EMBL/GenBank/DDBJ whole genome shotgun (WGS) entry which is preliminary data.</text>
</comment>
<dbReference type="Proteomes" id="UP000193467">
    <property type="component" value="Unassembled WGS sequence"/>
</dbReference>
<gene>
    <name evidence="3" type="ORF">BCR35DRAFT_262172</name>
</gene>
<feature type="region of interest" description="Disordered" evidence="2">
    <location>
        <begin position="276"/>
        <end position="315"/>
    </location>
</feature>
<name>A0A1Y2G062_9BASI</name>
<evidence type="ECO:0000313" key="4">
    <source>
        <dbReference type="Proteomes" id="UP000193467"/>
    </source>
</evidence>
<keyword evidence="1 3" id="KW-0396">Initiation factor</keyword>
<dbReference type="EMBL" id="MCGR01000005">
    <property type="protein sequence ID" value="ORY89835.1"/>
    <property type="molecule type" value="Genomic_DNA"/>
</dbReference>
<keyword evidence="1" id="KW-0648">Protein biosynthesis</keyword>
<dbReference type="InterPro" id="IPR001040">
    <property type="entry name" value="TIF_eIF_4E"/>
</dbReference>
<evidence type="ECO:0000313" key="3">
    <source>
        <dbReference type="EMBL" id="ORY89835.1"/>
    </source>
</evidence>